<name>A0A2U1MKA1_ARTAN</name>
<dbReference type="Proteomes" id="UP000245207">
    <property type="component" value="Unassembled WGS sequence"/>
</dbReference>
<feature type="transmembrane region" description="Helical" evidence="9">
    <location>
        <begin position="55"/>
        <end position="73"/>
    </location>
</feature>
<evidence type="ECO:0000256" key="5">
    <source>
        <dbReference type="ARBA" id="ARBA00022989"/>
    </source>
</evidence>
<evidence type="ECO:0000256" key="2">
    <source>
        <dbReference type="ARBA" id="ARBA00007079"/>
    </source>
</evidence>
<feature type="transmembrane region" description="Helical" evidence="9">
    <location>
        <begin position="85"/>
        <end position="104"/>
    </location>
</feature>
<proteinExistence type="inferred from homology"/>
<accession>A0A2U1MKA1</accession>
<comment type="subcellular location">
    <subcellularLocation>
        <location evidence="1">Membrane</location>
        <topology evidence="1">Multi-pass membrane protein</topology>
    </subcellularLocation>
</comment>
<dbReference type="STRING" id="35608.A0A2U1MKA1"/>
<evidence type="ECO:0000256" key="8">
    <source>
        <dbReference type="ARBA" id="ARBA00023303"/>
    </source>
</evidence>
<evidence type="ECO:0000256" key="1">
    <source>
        <dbReference type="ARBA" id="ARBA00004141"/>
    </source>
</evidence>
<dbReference type="Pfam" id="PF11744">
    <property type="entry name" value="ALMT"/>
    <property type="match status" value="3"/>
</dbReference>
<feature type="transmembrane region" description="Helical" evidence="9">
    <location>
        <begin position="218"/>
        <end position="238"/>
    </location>
</feature>
<dbReference type="GO" id="GO:0016020">
    <property type="term" value="C:membrane"/>
    <property type="evidence" value="ECO:0007669"/>
    <property type="project" value="UniProtKB-SubCell"/>
</dbReference>
<dbReference type="OrthoDB" id="68611at2759"/>
<evidence type="ECO:0000256" key="3">
    <source>
        <dbReference type="ARBA" id="ARBA00022448"/>
    </source>
</evidence>
<keyword evidence="7 9" id="KW-0472">Membrane</keyword>
<dbReference type="GO" id="GO:0015743">
    <property type="term" value="P:malate transport"/>
    <property type="evidence" value="ECO:0007669"/>
    <property type="project" value="InterPro"/>
</dbReference>
<keyword evidence="5 9" id="KW-1133">Transmembrane helix</keyword>
<dbReference type="InterPro" id="IPR020966">
    <property type="entry name" value="ALMT"/>
</dbReference>
<keyword evidence="6" id="KW-0406">Ion transport</keyword>
<reference evidence="10 11" key="1">
    <citation type="journal article" date="2018" name="Mol. Plant">
        <title>The genome of Artemisia annua provides insight into the evolution of Asteraceae family and artemisinin biosynthesis.</title>
        <authorList>
            <person name="Shen Q."/>
            <person name="Zhang L."/>
            <person name="Liao Z."/>
            <person name="Wang S."/>
            <person name="Yan T."/>
            <person name="Shi P."/>
            <person name="Liu M."/>
            <person name="Fu X."/>
            <person name="Pan Q."/>
            <person name="Wang Y."/>
            <person name="Lv Z."/>
            <person name="Lu X."/>
            <person name="Zhang F."/>
            <person name="Jiang W."/>
            <person name="Ma Y."/>
            <person name="Chen M."/>
            <person name="Hao X."/>
            <person name="Li L."/>
            <person name="Tang Y."/>
            <person name="Lv G."/>
            <person name="Zhou Y."/>
            <person name="Sun X."/>
            <person name="Brodelius P.E."/>
            <person name="Rose J.K.C."/>
            <person name="Tang K."/>
        </authorList>
    </citation>
    <scope>NUCLEOTIDE SEQUENCE [LARGE SCALE GENOMIC DNA]</scope>
    <source>
        <strain evidence="11">cv. Huhao1</strain>
        <tissue evidence="10">Leaf</tissue>
    </source>
</reference>
<protein>
    <submittedName>
        <fullName evidence="10">Aluminum-activated malate transporter 9</fullName>
    </submittedName>
</protein>
<keyword evidence="4 9" id="KW-0812">Transmembrane</keyword>
<dbReference type="PANTHER" id="PTHR31086">
    <property type="entry name" value="ALUMINUM-ACTIVATED MALATE TRANSPORTER 10"/>
    <property type="match status" value="1"/>
</dbReference>
<organism evidence="10 11">
    <name type="scientific">Artemisia annua</name>
    <name type="common">Sweet wormwood</name>
    <dbReference type="NCBI Taxonomy" id="35608"/>
    <lineage>
        <taxon>Eukaryota</taxon>
        <taxon>Viridiplantae</taxon>
        <taxon>Streptophyta</taxon>
        <taxon>Embryophyta</taxon>
        <taxon>Tracheophyta</taxon>
        <taxon>Spermatophyta</taxon>
        <taxon>Magnoliopsida</taxon>
        <taxon>eudicotyledons</taxon>
        <taxon>Gunneridae</taxon>
        <taxon>Pentapetalae</taxon>
        <taxon>asterids</taxon>
        <taxon>campanulids</taxon>
        <taxon>Asterales</taxon>
        <taxon>Asteraceae</taxon>
        <taxon>Asteroideae</taxon>
        <taxon>Anthemideae</taxon>
        <taxon>Artemisiinae</taxon>
        <taxon>Artemisia</taxon>
    </lineage>
</organism>
<feature type="transmembrane region" description="Helical" evidence="9">
    <location>
        <begin position="162"/>
        <end position="181"/>
    </location>
</feature>
<evidence type="ECO:0000256" key="9">
    <source>
        <dbReference type="SAM" id="Phobius"/>
    </source>
</evidence>
<evidence type="ECO:0000256" key="4">
    <source>
        <dbReference type="ARBA" id="ARBA00022692"/>
    </source>
</evidence>
<comment type="similarity">
    <text evidence="2">Belongs to the aromatic acid exporter (TC 2.A.85) family.</text>
</comment>
<dbReference type="AlphaFoldDB" id="A0A2U1MKA1"/>
<evidence type="ECO:0000256" key="7">
    <source>
        <dbReference type="ARBA" id="ARBA00023136"/>
    </source>
</evidence>
<feature type="transmembrane region" description="Helical" evidence="9">
    <location>
        <begin position="245"/>
        <end position="263"/>
    </location>
</feature>
<keyword evidence="3" id="KW-0813">Transport</keyword>
<gene>
    <name evidence="10" type="ORF">CTI12_AA370170</name>
</gene>
<evidence type="ECO:0000313" key="10">
    <source>
        <dbReference type="EMBL" id="PWA61668.1"/>
    </source>
</evidence>
<dbReference type="EMBL" id="PKPP01005049">
    <property type="protein sequence ID" value="PWA61668.1"/>
    <property type="molecule type" value="Genomic_DNA"/>
</dbReference>
<feature type="transmembrane region" description="Helical" evidence="9">
    <location>
        <begin position="132"/>
        <end position="150"/>
    </location>
</feature>
<sequence>MAMPFVSPRRIGELAAPPYPSLSGRVCRKLKGLWNGMIGVLVKGWQMGRNDPRKAVFSAKMGLALALISLLIFWKEPLPDISEHYVWAILTVVVVFEFSIGRVCRKLKGLWNGMIGVLVKGWQMGRNDPRKAVFSAKMGLALALISLLIFWKEPLPDISEHYVWAILTVVVVFEFSIGATFSKGFNRALGTLSAGGLALAMAELAHVCERAGVVLDEVVIVVSIFTIGSIATFAKLYPTLKAYEYGFRVFTLTYVYIMASGYRTDDFLETAISRFLLIALGAAVSLLVNVGIYPIWAGEDLHNLVVKNFFGVANSLEGCINQYLNCVEYKRIPSKILTYQAYEDKLYSGYRSAVESTSQEDTLLSFAIWEPPHGSYKMSKYPWRNFVKVSGALRHCSFMVMALHGCILSEIQAPAERRRVFQDELQRVGTAGAKVLRELGNKVKKMEKLGSINILDEVIKAAEDLQKKIDQKSYLLVDSNSWEIGKPPMEFHDPQDFLQIEDPQIYHGYHSLSEARLDLGTSKIESTHRPWEGTNGQHRSLTRQFSYKPERMVIQDEGDTYKSASVLSLVTFTSLLIEFVARLGNLVVAFEELSEKAKFKAPSEGKMEEEISGVWTRLWRIPSKILTYQAYEDKLYSGYRSAVESTSQEDTLLSFAIWEPPHGSYKMSKYPWRNFVKVSGALRHCSFMVMALHGCILSEIQAPAERRRVFQDELQRVGTAGAKVLRELGNKVKKMEKLGSINILDEVIKAAEDLQKKIDQKSYLLVDSNSWEIGKPPMEFHDPQDFLQIEDPQIYHGYHSLSEAQLDLGTSKIESTNRPWEGTNGQHRSLTRQFSYKPERMVIQDEGDTYKSASVLSLVTFTSLLIEFVARLGNLVVAFEELSEKAKFKAPSEGKMEEEIIGVWTRLWRFVKPRTNRNDHLLA</sequence>
<evidence type="ECO:0000256" key="6">
    <source>
        <dbReference type="ARBA" id="ARBA00023065"/>
    </source>
</evidence>
<keyword evidence="11" id="KW-1185">Reference proteome</keyword>
<keyword evidence="8" id="KW-0407">Ion channel</keyword>
<feature type="transmembrane region" description="Helical" evidence="9">
    <location>
        <begin position="275"/>
        <end position="296"/>
    </location>
</feature>
<comment type="caution">
    <text evidence="10">The sequence shown here is derived from an EMBL/GenBank/DDBJ whole genome shotgun (WGS) entry which is preliminary data.</text>
</comment>
<dbReference type="GO" id="GO:0034220">
    <property type="term" value="P:monoatomic ion transmembrane transport"/>
    <property type="evidence" value="ECO:0007669"/>
    <property type="project" value="UniProtKB-KW"/>
</dbReference>
<evidence type="ECO:0000313" key="11">
    <source>
        <dbReference type="Proteomes" id="UP000245207"/>
    </source>
</evidence>